<dbReference type="Pfam" id="PF13560">
    <property type="entry name" value="HTH_31"/>
    <property type="match status" value="1"/>
</dbReference>
<proteinExistence type="predicted"/>
<dbReference type="SUPFAM" id="SSF47413">
    <property type="entry name" value="lambda repressor-like DNA-binding domains"/>
    <property type="match status" value="1"/>
</dbReference>
<sequence length="268" mass="29161">MGQLLRTWRERRRLSQLELSSRAQVSTRHLSCVETGRAQPSPELIERLAVHLEVPLRSRDDLLLAGGYAPRHRPRGLGDAELAPVMDGLRRLLDAHQPYPALLLDGHWDVVDTNPVVDLMLAGCDPELLEPPVNVVRLSLHPKGLAPRIRNLEQWAGHLQHQVRSRAEHTHDPVLHDLAEEVAGYVQRAGGAGPGGGATLGTDLGTGLGAGLPLVGPVLALELLVGGDLLRFFSVSARLETATDATLDDLHLETFLPADVRTQQVLAR</sequence>
<name>A0ABP5E914_9MICO</name>
<evidence type="ECO:0000259" key="2">
    <source>
        <dbReference type="PROSITE" id="PS50943"/>
    </source>
</evidence>
<dbReference type="CDD" id="cd00093">
    <property type="entry name" value="HTH_XRE"/>
    <property type="match status" value="1"/>
</dbReference>
<reference evidence="4" key="1">
    <citation type="journal article" date="2019" name="Int. J. Syst. Evol. Microbiol.">
        <title>The Global Catalogue of Microorganisms (GCM) 10K type strain sequencing project: providing services to taxonomists for standard genome sequencing and annotation.</title>
        <authorList>
            <consortium name="The Broad Institute Genomics Platform"/>
            <consortium name="The Broad Institute Genome Sequencing Center for Infectious Disease"/>
            <person name="Wu L."/>
            <person name="Ma J."/>
        </authorList>
    </citation>
    <scope>NUCLEOTIDE SEQUENCE [LARGE SCALE GENOMIC DNA]</scope>
    <source>
        <strain evidence="4">JCM 15628</strain>
    </source>
</reference>
<accession>A0ABP5E914</accession>
<protein>
    <submittedName>
        <fullName evidence="3">Helix-turn-helix transcriptional regulator</fullName>
    </submittedName>
</protein>
<dbReference type="PROSITE" id="PS00758">
    <property type="entry name" value="ARGE_DAPE_CPG2_1"/>
    <property type="match status" value="1"/>
</dbReference>
<dbReference type="Gene3D" id="1.10.260.40">
    <property type="entry name" value="lambda repressor-like DNA-binding domains"/>
    <property type="match status" value="1"/>
</dbReference>
<dbReference type="PROSITE" id="PS50943">
    <property type="entry name" value="HTH_CROC1"/>
    <property type="match status" value="1"/>
</dbReference>
<evidence type="ECO:0000256" key="1">
    <source>
        <dbReference type="ARBA" id="ARBA00022801"/>
    </source>
</evidence>
<dbReference type="PANTHER" id="PTHR35010:SF4">
    <property type="entry name" value="BLL5781 PROTEIN"/>
    <property type="match status" value="1"/>
</dbReference>
<dbReference type="InterPro" id="IPR001387">
    <property type="entry name" value="Cro/C1-type_HTH"/>
</dbReference>
<evidence type="ECO:0000313" key="3">
    <source>
        <dbReference type="EMBL" id="GAA1993745.1"/>
    </source>
</evidence>
<dbReference type="InterPro" id="IPR010982">
    <property type="entry name" value="Lambda_DNA-bd_dom_sf"/>
</dbReference>
<dbReference type="InterPro" id="IPR001261">
    <property type="entry name" value="ArgE/DapE_CS"/>
</dbReference>
<keyword evidence="4" id="KW-1185">Reference proteome</keyword>
<gene>
    <name evidence="3" type="ORF">GCM10009817_40030</name>
</gene>
<feature type="domain" description="HTH cro/C1-type" evidence="2">
    <location>
        <begin position="5"/>
        <end position="59"/>
    </location>
</feature>
<dbReference type="Pfam" id="PF17765">
    <property type="entry name" value="MLTR_LBD"/>
    <property type="match status" value="1"/>
</dbReference>
<organism evidence="3 4">
    <name type="scientific">Terrabacter lapilli</name>
    <dbReference type="NCBI Taxonomy" id="436231"/>
    <lineage>
        <taxon>Bacteria</taxon>
        <taxon>Bacillati</taxon>
        <taxon>Actinomycetota</taxon>
        <taxon>Actinomycetes</taxon>
        <taxon>Micrococcales</taxon>
        <taxon>Intrasporangiaceae</taxon>
        <taxon>Terrabacter</taxon>
    </lineage>
</organism>
<dbReference type="PANTHER" id="PTHR35010">
    <property type="entry name" value="BLL4672 PROTEIN-RELATED"/>
    <property type="match status" value="1"/>
</dbReference>
<dbReference type="SMART" id="SM00530">
    <property type="entry name" value="HTH_XRE"/>
    <property type="match status" value="1"/>
</dbReference>
<dbReference type="Gene3D" id="3.30.450.180">
    <property type="match status" value="1"/>
</dbReference>
<keyword evidence="1" id="KW-0378">Hydrolase</keyword>
<evidence type="ECO:0000313" key="4">
    <source>
        <dbReference type="Proteomes" id="UP001500013"/>
    </source>
</evidence>
<comment type="caution">
    <text evidence="3">The sequence shown here is derived from an EMBL/GenBank/DDBJ whole genome shotgun (WGS) entry which is preliminary data.</text>
</comment>
<dbReference type="InterPro" id="IPR041413">
    <property type="entry name" value="MLTR_LBD"/>
</dbReference>
<dbReference type="EMBL" id="BAAAPU010000012">
    <property type="protein sequence ID" value="GAA1993745.1"/>
    <property type="molecule type" value="Genomic_DNA"/>
</dbReference>
<dbReference type="Proteomes" id="UP001500013">
    <property type="component" value="Unassembled WGS sequence"/>
</dbReference>